<reference evidence="1" key="1">
    <citation type="submission" date="2020-05" db="EMBL/GenBank/DDBJ databases">
        <title>Large-scale comparative analyses of tick genomes elucidate their genetic diversity and vector capacities.</title>
        <authorList>
            <person name="Jia N."/>
            <person name="Wang J."/>
            <person name="Shi W."/>
            <person name="Du L."/>
            <person name="Sun Y."/>
            <person name="Zhan W."/>
            <person name="Jiang J."/>
            <person name="Wang Q."/>
            <person name="Zhang B."/>
            <person name="Ji P."/>
            <person name="Sakyi L.B."/>
            <person name="Cui X."/>
            <person name="Yuan T."/>
            <person name="Jiang B."/>
            <person name="Yang W."/>
            <person name="Lam T.T.-Y."/>
            <person name="Chang Q."/>
            <person name="Ding S."/>
            <person name="Wang X."/>
            <person name="Zhu J."/>
            <person name="Ruan X."/>
            <person name="Zhao L."/>
            <person name="Wei J."/>
            <person name="Que T."/>
            <person name="Du C."/>
            <person name="Cheng J."/>
            <person name="Dai P."/>
            <person name="Han X."/>
            <person name="Huang E."/>
            <person name="Gao Y."/>
            <person name="Liu J."/>
            <person name="Shao H."/>
            <person name="Ye R."/>
            <person name="Li L."/>
            <person name="Wei W."/>
            <person name="Wang X."/>
            <person name="Wang C."/>
            <person name="Yang T."/>
            <person name="Huo Q."/>
            <person name="Li W."/>
            <person name="Guo W."/>
            <person name="Chen H."/>
            <person name="Zhou L."/>
            <person name="Ni X."/>
            <person name="Tian J."/>
            <person name="Zhou Y."/>
            <person name="Sheng Y."/>
            <person name="Liu T."/>
            <person name="Pan Y."/>
            <person name="Xia L."/>
            <person name="Li J."/>
            <person name="Zhao F."/>
            <person name="Cao W."/>
        </authorList>
    </citation>
    <scope>NUCLEOTIDE SEQUENCE</scope>
    <source>
        <strain evidence="1">Dsil-2018</strain>
    </source>
</reference>
<sequence>MSAILCHRPMVEAHQDGTNSDAVSVAEKGSTVSVLCPGGRSWKSGLYDVPSWLIAVSRVDDPSGQVKLLWPSKSSIGGKSSDLSALVQHSSVLKKSVAAPSKRNTWNNSTAAYAKSMPGKLFDRDVEKDLVTELVRKYKCSIENKKSDTVSRTRKLKSWEALTAEFNSTENVRPRTVAQLRKLWDNMKQ</sequence>
<evidence type="ECO:0000313" key="2">
    <source>
        <dbReference type="Proteomes" id="UP000821865"/>
    </source>
</evidence>
<name>A0ACB8D527_DERSI</name>
<accession>A0ACB8D527</accession>
<protein>
    <submittedName>
        <fullName evidence="1">Uncharacterized protein</fullName>
    </submittedName>
</protein>
<proteinExistence type="predicted"/>
<organism evidence="1 2">
    <name type="scientific">Dermacentor silvarum</name>
    <name type="common">Tick</name>
    <dbReference type="NCBI Taxonomy" id="543639"/>
    <lineage>
        <taxon>Eukaryota</taxon>
        <taxon>Metazoa</taxon>
        <taxon>Ecdysozoa</taxon>
        <taxon>Arthropoda</taxon>
        <taxon>Chelicerata</taxon>
        <taxon>Arachnida</taxon>
        <taxon>Acari</taxon>
        <taxon>Parasitiformes</taxon>
        <taxon>Ixodida</taxon>
        <taxon>Ixodoidea</taxon>
        <taxon>Ixodidae</taxon>
        <taxon>Rhipicephalinae</taxon>
        <taxon>Dermacentor</taxon>
    </lineage>
</organism>
<dbReference type="Proteomes" id="UP000821865">
    <property type="component" value="Chromosome 3"/>
</dbReference>
<dbReference type="EMBL" id="CM023472">
    <property type="protein sequence ID" value="KAH7959484.1"/>
    <property type="molecule type" value="Genomic_DNA"/>
</dbReference>
<keyword evidence="2" id="KW-1185">Reference proteome</keyword>
<evidence type="ECO:0000313" key="1">
    <source>
        <dbReference type="EMBL" id="KAH7959484.1"/>
    </source>
</evidence>
<gene>
    <name evidence="1" type="ORF">HPB49_011400</name>
</gene>
<comment type="caution">
    <text evidence="1">The sequence shown here is derived from an EMBL/GenBank/DDBJ whole genome shotgun (WGS) entry which is preliminary data.</text>
</comment>